<feature type="compositionally biased region" description="Basic and acidic residues" evidence="1">
    <location>
        <begin position="15"/>
        <end position="24"/>
    </location>
</feature>
<feature type="compositionally biased region" description="Polar residues" evidence="1">
    <location>
        <begin position="119"/>
        <end position="151"/>
    </location>
</feature>
<comment type="caution">
    <text evidence="2">The sequence shown here is derived from an EMBL/GenBank/DDBJ whole genome shotgun (WGS) entry which is preliminary data.</text>
</comment>
<dbReference type="OrthoDB" id="3261862at2759"/>
<feature type="compositionally biased region" description="Pro residues" evidence="1">
    <location>
        <begin position="277"/>
        <end position="286"/>
    </location>
</feature>
<feature type="compositionally biased region" description="Polar residues" evidence="1">
    <location>
        <begin position="726"/>
        <end position="743"/>
    </location>
</feature>
<feature type="compositionally biased region" description="Polar residues" evidence="1">
    <location>
        <begin position="233"/>
        <end position="245"/>
    </location>
</feature>
<dbReference type="EMBL" id="JACAZI010000033">
    <property type="protein sequence ID" value="KAF7330509.1"/>
    <property type="molecule type" value="Genomic_DNA"/>
</dbReference>
<name>A0A8H6WXM1_9AGAR</name>
<feature type="region of interest" description="Disordered" evidence="1">
    <location>
        <begin position="402"/>
        <end position="485"/>
    </location>
</feature>
<feature type="region of interest" description="Disordered" evidence="1">
    <location>
        <begin position="501"/>
        <end position="790"/>
    </location>
</feature>
<feature type="compositionally biased region" description="Polar residues" evidence="1">
    <location>
        <begin position="583"/>
        <end position="608"/>
    </location>
</feature>
<gene>
    <name evidence="2" type="ORF">MVEN_02490400</name>
</gene>
<accession>A0A8H6WXM1</accession>
<dbReference type="AlphaFoldDB" id="A0A8H6WXM1"/>
<keyword evidence="3" id="KW-1185">Reference proteome</keyword>
<evidence type="ECO:0000313" key="3">
    <source>
        <dbReference type="Proteomes" id="UP000620124"/>
    </source>
</evidence>
<organism evidence="2 3">
    <name type="scientific">Mycena venus</name>
    <dbReference type="NCBI Taxonomy" id="2733690"/>
    <lineage>
        <taxon>Eukaryota</taxon>
        <taxon>Fungi</taxon>
        <taxon>Dikarya</taxon>
        <taxon>Basidiomycota</taxon>
        <taxon>Agaricomycotina</taxon>
        <taxon>Agaricomycetes</taxon>
        <taxon>Agaricomycetidae</taxon>
        <taxon>Agaricales</taxon>
        <taxon>Marasmiineae</taxon>
        <taxon>Mycenaceae</taxon>
        <taxon>Mycena</taxon>
    </lineage>
</organism>
<reference evidence="2" key="1">
    <citation type="submission" date="2020-05" db="EMBL/GenBank/DDBJ databases">
        <title>Mycena genomes resolve the evolution of fungal bioluminescence.</title>
        <authorList>
            <person name="Tsai I.J."/>
        </authorList>
    </citation>
    <scope>NUCLEOTIDE SEQUENCE</scope>
    <source>
        <strain evidence="2">CCC161011</strain>
    </source>
</reference>
<feature type="region of interest" description="Disordered" evidence="1">
    <location>
        <begin position="850"/>
        <end position="911"/>
    </location>
</feature>
<feature type="compositionally biased region" description="Acidic residues" evidence="1">
    <location>
        <begin position="766"/>
        <end position="778"/>
    </location>
</feature>
<feature type="compositionally biased region" description="Basic and acidic residues" evidence="1">
    <location>
        <begin position="547"/>
        <end position="559"/>
    </location>
</feature>
<feature type="compositionally biased region" description="Polar residues" evidence="1">
    <location>
        <begin position="865"/>
        <end position="879"/>
    </location>
</feature>
<feature type="region of interest" description="Disordered" evidence="1">
    <location>
        <begin position="195"/>
        <end position="289"/>
    </location>
</feature>
<evidence type="ECO:0000256" key="1">
    <source>
        <dbReference type="SAM" id="MobiDB-lite"/>
    </source>
</evidence>
<protein>
    <submittedName>
        <fullName evidence="2">Uncharacterized protein</fullName>
    </submittedName>
</protein>
<evidence type="ECO:0000313" key="2">
    <source>
        <dbReference type="EMBL" id="KAF7330509.1"/>
    </source>
</evidence>
<feature type="compositionally biased region" description="Polar residues" evidence="1">
    <location>
        <begin position="501"/>
        <end position="516"/>
    </location>
</feature>
<proteinExistence type="predicted"/>
<dbReference type="Proteomes" id="UP000620124">
    <property type="component" value="Unassembled WGS sequence"/>
</dbReference>
<feature type="region of interest" description="Disordered" evidence="1">
    <location>
        <begin position="1"/>
        <end position="179"/>
    </location>
</feature>
<sequence length="948" mass="101366">MAEMADVLHSAAVPERARAQRREPLPAPDVTSFQPPISPPVPTVEAQLFGGPMVAEPVQEMQEMDQGDSLSVHSEGTPKHYKTAAQALRLPDISTNQFKSPPSAFSRVPSIPQLYDLGSNPNVRDSVFTTQSGGSSSIYPPSTSTASGTESPPSPRSIAEQLDNNDVASFDPELDKYDGDDVSTRLRLLVSNNYFLPPAHSKPSPSDFANAAKKARPPTTPTFFDFFRKSRSKPSTPTGTTQTFDLLSPALRTPSDQTTVSPYPPSVPRRRSSSQAPPLPGAPPDPSGRVVVVREKMHDIASAARQAEQEMKLRGARQESLPGHNEVDVIDPTDAVDLPPPSAAYPFAVQASALHEMGVQESVGAALLADRLPPRSPSGLSPVEDEWRKALLHAAVNHSLNNSSVVSSPRQAKPISPESSPDSEKRMLGQRIISPPLVDEPRISSSGHSMGSHPDAESDVGPRASSTLPLRVETPCMPMTPLAPPPRRLVNPLYSISQTSLPIDQDVTRSPSSAQVRTDDPTPRLSDAYEADVGRHAMLSPPLVIREPSEGSSGDRPRTSSDSNDTFYSEEEPAADADVPRPSMSSSIPENRPSLSIYSQPSPTTSAFQDAIRFPPVVNPPPRGSSLRGSLDHPALRQSLDQQFVSAPSPVPRDSMASPPPRVSSSLAHVTPLSPPPRSSSFAQRMAASARIPPPPLPSDTPEISEEILDPGPSTPPFPISDRRGTTSLVLEIPQSNTHQSIRSAPAPSSPPSFFDALQNQPNAMDDLDSSSDEDEDSYLGNPSPPQTPIFVDQRTRAVTNAVPSAASSSRSLLMRLGNHSTPYVSRSAESSPISSKKAVGHVPAAGSFFKGGKSGKSDQGHGPPTSTFDFFQYTQQHPLASAGSGAGGPSVPRRPQTSGGQAVREWQSGQKVQEELRQLDGLLIQHMEAEKDKIRRIATTLQSTAKT</sequence>